<dbReference type="InterPro" id="IPR038576">
    <property type="entry name" value="Methyltransf_Zn-bd_dom_put_sf"/>
</dbReference>
<dbReference type="Gene3D" id="3.40.50.150">
    <property type="entry name" value="Vaccinia Virus protein VP39"/>
    <property type="match status" value="1"/>
</dbReference>
<comment type="caution">
    <text evidence="3">The sequence shown here is derived from an EMBL/GenBank/DDBJ whole genome shotgun (WGS) entry which is preliminary data.</text>
</comment>
<dbReference type="SUPFAM" id="SSF53335">
    <property type="entry name" value="S-adenosyl-L-methionine-dependent methyltransferases"/>
    <property type="match status" value="1"/>
</dbReference>
<dbReference type="AlphaFoldDB" id="A0A0N8KQF1"/>
<proteinExistence type="predicted"/>
<protein>
    <recommendedName>
        <fullName evidence="5">Methyltransferase</fullName>
    </recommendedName>
</protein>
<dbReference type="InterPro" id="IPR013630">
    <property type="entry name" value="Methyltransf_Zn-bd_dom_put"/>
</dbReference>
<dbReference type="Gene3D" id="6.10.250.3100">
    <property type="match status" value="1"/>
</dbReference>
<dbReference type="Gene3D" id="6.20.50.110">
    <property type="entry name" value="Methyltransferase, zinc-binding domain"/>
    <property type="match status" value="1"/>
</dbReference>
<dbReference type="EMBL" id="LKCM01000281">
    <property type="protein sequence ID" value="KPQ41962.1"/>
    <property type="molecule type" value="Genomic_DNA"/>
</dbReference>
<dbReference type="Gene3D" id="3.40.50.720">
    <property type="entry name" value="NAD(P)-binding Rossmann-like Domain"/>
    <property type="match status" value="1"/>
</dbReference>
<evidence type="ECO:0000313" key="3">
    <source>
        <dbReference type="EMBL" id="KPQ41962.1"/>
    </source>
</evidence>
<dbReference type="Pfam" id="PF08421">
    <property type="entry name" value="Methyltransf_13"/>
    <property type="match status" value="1"/>
</dbReference>
<sequence>MNKSVYKRETCRLCGGNNLKMVLPLTPTALCDAYVSRDRAGIIQETYPLELFMCLDCGYVYLPYVVDPETIYRDYLYVTTSSMGLSDHFKESAEELLYRIKPAKNSLVVDIGSNDGTLLNFFKLKGMRVLGIEPSKDIAKKATLSGIETLPEFFTTKLADKIGNEYGHATIITVNNLFANIDDLDEFTEGIHKLLAPDGVLVIESSYLGDIIKNMIFDFIYHEHLSYFSVKPLITFFRRFNMELFDIERIPTKGGSLRYYIQLSGGSRPISSSVAYMEEYEDQNDLYSMKTYDAFSKKIDELKNQLVSKLLEFKADGKSIVGYGGSATSTTLLYHFGLSEMIDYIVDDNPAKQNTFSPGYHIPVLPSDVIYEKKPDYVLILAWRYAGPIMKQHQAYLEQGGHFVIPLPIMKVI</sequence>
<dbReference type="Pfam" id="PF08484">
    <property type="entry name" value="Methyltransf_14"/>
    <property type="match status" value="1"/>
</dbReference>
<dbReference type="Proteomes" id="UP000050360">
    <property type="component" value="Unassembled WGS sequence"/>
</dbReference>
<dbReference type="CDD" id="cd02440">
    <property type="entry name" value="AdoMet_MTases"/>
    <property type="match status" value="1"/>
</dbReference>
<dbReference type="PANTHER" id="PTHR43861:SF5">
    <property type="entry name" value="BLL5978 PROTEIN"/>
    <property type="match status" value="1"/>
</dbReference>
<evidence type="ECO:0000313" key="4">
    <source>
        <dbReference type="Proteomes" id="UP000050360"/>
    </source>
</evidence>
<accession>A0A0N8KQF1</accession>
<feature type="domain" description="C-methyltransferase" evidence="2">
    <location>
        <begin position="251"/>
        <end position="408"/>
    </location>
</feature>
<reference evidence="3 4" key="1">
    <citation type="submission" date="2015-09" db="EMBL/GenBank/DDBJ databases">
        <title>A metagenomics-based metabolic model of nitrate-dependent anaerobic oxidation of methane by Methanoperedens-like archaea.</title>
        <authorList>
            <person name="Arshad A."/>
            <person name="Speth D.R."/>
            <person name="De Graaf R.M."/>
            <person name="Op Den Camp H.J."/>
            <person name="Jetten M.S."/>
            <person name="Welte C.U."/>
        </authorList>
    </citation>
    <scope>NUCLEOTIDE SEQUENCE [LARGE SCALE GENOMIC DNA]</scope>
</reference>
<name>A0A0N8KQF1_9EURY</name>
<dbReference type="InterPro" id="IPR013691">
    <property type="entry name" value="MeTrfase_14"/>
</dbReference>
<dbReference type="PATRIC" id="fig|1719120.3.peg.3785"/>
<evidence type="ECO:0000259" key="2">
    <source>
        <dbReference type="Pfam" id="PF08484"/>
    </source>
</evidence>
<evidence type="ECO:0000259" key="1">
    <source>
        <dbReference type="Pfam" id="PF08421"/>
    </source>
</evidence>
<feature type="domain" description="Methyltransferase putative zinc binding" evidence="1">
    <location>
        <begin position="11"/>
        <end position="72"/>
    </location>
</feature>
<organism evidence="3 4">
    <name type="scientific">Candidatus Methanoperedens nitratireducens</name>
    <dbReference type="NCBI Taxonomy" id="1392998"/>
    <lineage>
        <taxon>Archaea</taxon>
        <taxon>Methanobacteriati</taxon>
        <taxon>Methanobacteriota</taxon>
        <taxon>Stenosarchaea group</taxon>
        <taxon>Methanomicrobia</taxon>
        <taxon>Methanosarcinales</taxon>
        <taxon>ANME-2 cluster</taxon>
        <taxon>Candidatus Methanoperedentaceae</taxon>
        <taxon>Candidatus Methanoperedens</taxon>
    </lineage>
</organism>
<dbReference type="Pfam" id="PF13489">
    <property type="entry name" value="Methyltransf_23"/>
    <property type="match status" value="1"/>
</dbReference>
<dbReference type="InterPro" id="IPR029063">
    <property type="entry name" value="SAM-dependent_MTases_sf"/>
</dbReference>
<evidence type="ECO:0008006" key="5">
    <source>
        <dbReference type="Google" id="ProtNLM"/>
    </source>
</evidence>
<gene>
    <name evidence="3" type="ORF">MPEBLZ_03488</name>
</gene>
<dbReference type="PANTHER" id="PTHR43861">
    <property type="entry name" value="TRANS-ACONITATE 2-METHYLTRANSFERASE-RELATED"/>
    <property type="match status" value="1"/>
</dbReference>